<evidence type="ECO:0000313" key="15">
    <source>
        <dbReference type="RefSeq" id="XP_024882479.1"/>
    </source>
</evidence>
<organism evidence="14 15">
    <name type="scientific">Temnothorax curvispinosus</name>
    <dbReference type="NCBI Taxonomy" id="300111"/>
    <lineage>
        <taxon>Eukaryota</taxon>
        <taxon>Metazoa</taxon>
        <taxon>Ecdysozoa</taxon>
        <taxon>Arthropoda</taxon>
        <taxon>Hexapoda</taxon>
        <taxon>Insecta</taxon>
        <taxon>Pterygota</taxon>
        <taxon>Neoptera</taxon>
        <taxon>Endopterygota</taxon>
        <taxon>Hymenoptera</taxon>
        <taxon>Apocrita</taxon>
        <taxon>Aculeata</taxon>
        <taxon>Formicoidea</taxon>
        <taxon>Formicidae</taxon>
        <taxon>Myrmicinae</taxon>
        <taxon>Temnothorax</taxon>
    </lineage>
</organism>
<protein>
    <submittedName>
        <fullName evidence="15">Leukotriene A-4 hydrolase-like</fullName>
    </submittedName>
</protein>
<keyword evidence="6" id="KW-0336">GPI-anchor</keyword>
<dbReference type="InterPro" id="IPR027268">
    <property type="entry name" value="Peptidase_M4/M1_CTD_sf"/>
</dbReference>
<dbReference type="AlphaFoldDB" id="A0A6J1QJ88"/>
<evidence type="ECO:0000256" key="6">
    <source>
        <dbReference type="ARBA" id="ARBA00022622"/>
    </source>
</evidence>
<evidence type="ECO:0000313" key="14">
    <source>
        <dbReference type="Proteomes" id="UP000504618"/>
    </source>
</evidence>
<dbReference type="OrthoDB" id="79562at2759"/>
<accession>A0A6J1QJ88</accession>
<keyword evidence="12" id="KW-0449">Lipoprotein</keyword>
<dbReference type="SUPFAM" id="SSF55486">
    <property type="entry name" value="Metalloproteases ('zincins'), catalytic domain"/>
    <property type="match status" value="1"/>
</dbReference>
<dbReference type="Pfam" id="PF01433">
    <property type="entry name" value="Peptidase_M1"/>
    <property type="match status" value="1"/>
</dbReference>
<dbReference type="InterPro" id="IPR034015">
    <property type="entry name" value="M1_LTA4H"/>
</dbReference>
<reference evidence="15" key="1">
    <citation type="submission" date="2025-08" db="UniProtKB">
        <authorList>
            <consortium name="RefSeq"/>
        </authorList>
    </citation>
    <scope>IDENTIFICATION</scope>
    <source>
        <tissue evidence="15">Whole body</tissue>
    </source>
</reference>
<dbReference type="GO" id="GO:0005829">
    <property type="term" value="C:cytosol"/>
    <property type="evidence" value="ECO:0007669"/>
    <property type="project" value="TreeGrafter"/>
</dbReference>
<dbReference type="InterPro" id="IPR015211">
    <property type="entry name" value="Peptidase_M1_C"/>
</dbReference>
<evidence type="ECO:0000256" key="1">
    <source>
        <dbReference type="ARBA" id="ARBA00001947"/>
    </source>
</evidence>
<evidence type="ECO:0000259" key="13">
    <source>
        <dbReference type="SMART" id="SM01263"/>
    </source>
</evidence>
<keyword evidence="7" id="KW-0645">Protease</keyword>
<dbReference type="GO" id="GO:0004177">
    <property type="term" value="F:aminopeptidase activity"/>
    <property type="evidence" value="ECO:0007669"/>
    <property type="project" value="TreeGrafter"/>
</dbReference>
<dbReference type="Proteomes" id="UP000504618">
    <property type="component" value="Unplaced"/>
</dbReference>
<dbReference type="GO" id="GO:0005886">
    <property type="term" value="C:plasma membrane"/>
    <property type="evidence" value="ECO:0007669"/>
    <property type="project" value="UniProtKB-SubCell"/>
</dbReference>
<keyword evidence="6" id="KW-0472">Membrane</keyword>
<dbReference type="RefSeq" id="XP_024882479.1">
    <property type="nucleotide sequence ID" value="XM_025026711.1"/>
</dbReference>
<dbReference type="PRINTS" id="PR00756">
    <property type="entry name" value="ALADIPTASE"/>
</dbReference>
<evidence type="ECO:0000256" key="11">
    <source>
        <dbReference type="ARBA" id="ARBA00023049"/>
    </source>
</evidence>
<keyword evidence="9" id="KW-0378">Hydrolase</keyword>
<dbReference type="GO" id="GO:0098552">
    <property type="term" value="C:side of membrane"/>
    <property type="evidence" value="ECO:0007669"/>
    <property type="project" value="UniProtKB-KW"/>
</dbReference>
<dbReference type="InterPro" id="IPR045357">
    <property type="entry name" value="Aminopeptidase_N-like_N"/>
</dbReference>
<dbReference type="Pfam" id="PF17900">
    <property type="entry name" value="Peptidase_M1_N"/>
    <property type="match status" value="1"/>
</dbReference>
<comment type="cofactor">
    <cofactor evidence="1">
        <name>Zn(2+)</name>
        <dbReference type="ChEBI" id="CHEBI:29105"/>
    </cofactor>
</comment>
<dbReference type="SMART" id="SM01263">
    <property type="entry name" value="Leuk-A4-hydro_C"/>
    <property type="match status" value="1"/>
</dbReference>
<dbReference type="InterPro" id="IPR001930">
    <property type="entry name" value="Peptidase_M1"/>
</dbReference>
<sequence length="628" mass="73456">MDFSSSTRDPHSFALPDLPRVTDIHLNLMVDFDQRVLEGTAILTIERKPMINHIILDSLGLDIRRVTNPLDGTILHHHIGINHTCGSLVHIVLPSISGTTYDPGCKIEIEYKTTPYSFALYWLTPEQTAYGRHSFLLSNNKLIYARSWFPCQDTPSVKFTYSAVIRVRKPYTVLMSARSQGVHEGPELDVHIFRQEKKVPSYAVVIAVGSLRTKQLTERISIFAEENIFRSNNFNNFRYNMIESMLQIANNLCGPYVWGKYDICVLPPSIAHFEIECPNVTFIPSTLLGGDRSYIGYSLARNISQSWAGNLVTCENYEHLWLNKSFSLFISRKIKCRVLYEISDLYHNDIDVFLQREGLENLNSLVLEPKNVNKLRCLLPNLEYLSAPEITTKYVPYERGYFFLCHLENKLGGSTLFEPFLKSYFNNFAFRSINTIAFVNYLYQRFPNNREMLNGVDWELWFGDIFSTPIVPNLSQMSLWERNCYLFVDNWIKWDGHNVPSLVTENEKSLDDVQKMMLLNRLHYFHSMLTIHKLFYIHDRYFAVIRNEKIRFLWLLLCIKVRWAGFKVTQALNFATENCSPNYACPIFQHLYEWGEIRERAIETYNRNKRKMLNETREKIDQILHQNL</sequence>
<evidence type="ECO:0000256" key="3">
    <source>
        <dbReference type="ARBA" id="ARBA00004609"/>
    </source>
</evidence>
<gene>
    <name evidence="15" type="primary">LOC112461469</name>
</gene>
<dbReference type="Gene3D" id="2.60.40.1730">
    <property type="entry name" value="tricorn interacting facor f3 domain"/>
    <property type="match status" value="1"/>
</dbReference>
<keyword evidence="8" id="KW-0479">Metal-binding</keyword>
<dbReference type="Gene3D" id="3.30.2010.30">
    <property type="match status" value="1"/>
</dbReference>
<evidence type="ECO:0000256" key="4">
    <source>
        <dbReference type="ARBA" id="ARBA00010136"/>
    </source>
</evidence>
<dbReference type="InterPro" id="IPR038502">
    <property type="entry name" value="M1_LTA-4_hydro/amino_C_sf"/>
</dbReference>
<evidence type="ECO:0000256" key="10">
    <source>
        <dbReference type="ARBA" id="ARBA00022833"/>
    </source>
</evidence>
<dbReference type="InterPro" id="IPR016024">
    <property type="entry name" value="ARM-type_fold"/>
</dbReference>
<comment type="subcellular location">
    <subcellularLocation>
        <location evidence="3">Cell membrane</location>
        <topology evidence="3">Lipid-anchor</topology>
        <topology evidence="3">GPI-anchor</topology>
    </subcellularLocation>
    <subcellularLocation>
        <location evidence="2">Cytoplasm</location>
    </subcellularLocation>
</comment>
<evidence type="ECO:0000256" key="5">
    <source>
        <dbReference type="ARBA" id="ARBA00022490"/>
    </source>
</evidence>
<dbReference type="Gene3D" id="1.10.390.10">
    <property type="entry name" value="Neutral Protease Domain 2"/>
    <property type="match status" value="1"/>
</dbReference>
<dbReference type="GO" id="GO:0008237">
    <property type="term" value="F:metallopeptidase activity"/>
    <property type="evidence" value="ECO:0007669"/>
    <property type="project" value="UniProtKB-KW"/>
</dbReference>
<dbReference type="SUPFAM" id="SSF63737">
    <property type="entry name" value="Leukotriene A4 hydrolase N-terminal domain"/>
    <property type="match status" value="1"/>
</dbReference>
<proteinExistence type="inferred from homology"/>
<keyword evidence="6" id="KW-0325">Glycoprotein</keyword>
<dbReference type="InterPro" id="IPR014782">
    <property type="entry name" value="Peptidase_M1_dom"/>
</dbReference>
<dbReference type="GO" id="GO:0004301">
    <property type="term" value="F:epoxide hydrolase activity"/>
    <property type="evidence" value="ECO:0007669"/>
    <property type="project" value="TreeGrafter"/>
</dbReference>
<evidence type="ECO:0000256" key="8">
    <source>
        <dbReference type="ARBA" id="ARBA00022723"/>
    </source>
</evidence>
<name>A0A6J1QJ88_9HYME</name>
<keyword evidence="11" id="KW-0482">Metalloprotease</keyword>
<evidence type="ECO:0000256" key="9">
    <source>
        <dbReference type="ARBA" id="ARBA00022801"/>
    </source>
</evidence>
<dbReference type="Gene3D" id="1.25.40.320">
    <property type="entry name" value="Peptidase M1, leukotriene A4 hydrolase/aminopeptidase C-terminal domain"/>
    <property type="match status" value="1"/>
</dbReference>
<evidence type="ECO:0000256" key="12">
    <source>
        <dbReference type="ARBA" id="ARBA00023288"/>
    </source>
</evidence>
<comment type="similarity">
    <text evidence="4">Belongs to the peptidase M1 family.</text>
</comment>
<dbReference type="Pfam" id="PF09127">
    <property type="entry name" value="Leuk-A4-hydro_C"/>
    <property type="match status" value="1"/>
</dbReference>
<keyword evidence="10" id="KW-0862">Zinc</keyword>
<dbReference type="GeneID" id="112461469"/>
<feature type="domain" description="Peptidase M1 leukotriene A4 hydrolase/aminopeptidase C-terminal" evidence="13">
    <location>
        <begin position="478"/>
        <end position="624"/>
    </location>
</feature>
<dbReference type="SUPFAM" id="SSF48371">
    <property type="entry name" value="ARM repeat"/>
    <property type="match status" value="1"/>
</dbReference>
<evidence type="ECO:0000256" key="2">
    <source>
        <dbReference type="ARBA" id="ARBA00004496"/>
    </source>
</evidence>
<dbReference type="GO" id="GO:0043171">
    <property type="term" value="P:peptide catabolic process"/>
    <property type="evidence" value="ECO:0007669"/>
    <property type="project" value="TreeGrafter"/>
</dbReference>
<keyword evidence="14" id="KW-1185">Reference proteome</keyword>
<dbReference type="InterPro" id="IPR042097">
    <property type="entry name" value="Aminopeptidase_N-like_N_sf"/>
</dbReference>
<evidence type="ECO:0000256" key="7">
    <source>
        <dbReference type="ARBA" id="ARBA00022670"/>
    </source>
</evidence>
<dbReference type="GO" id="GO:0008270">
    <property type="term" value="F:zinc ion binding"/>
    <property type="evidence" value="ECO:0007669"/>
    <property type="project" value="InterPro"/>
</dbReference>
<dbReference type="GO" id="GO:0006508">
    <property type="term" value="P:proteolysis"/>
    <property type="evidence" value="ECO:0007669"/>
    <property type="project" value="UniProtKB-KW"/>
</dbReference>
<dbReference type="PANTHER" id="PTHR45726">
    <property type="entry name" value="LEUKOTRIENE A-4 HYDROLASE"/>
    <property type="match status" value="1"/>
</dbReference>
<keyword evidence="5" id="KW-0963">Cytoplasm</keyword>
<dbReference type="PANTHER" id="PTHR45726:SF3">
    <property type="entry name" value="LEUKOTRIENE A-4 HYDROLASE"/>
    <property type="match status" value="1"/>
</dbReference>